<dbReference type="Proteomes" id="UP000603708">
    <property type="component" value="Unassembled WGS sequence"/>
</dbReference>
<dbReference type="EMBL" id="BNCD01000009">
    <property type="protein sequence ID" value="GHH79794.1"/>
    <property type="molecule type" value="Genomic_DNA"/>
</dbReference>
<feature type="compositionally biased region" description="Basic and acidic residues" evidence="1">
    <location>
        <begin position="98"/>
        <end position="130"/>
    </location>
</feature>
<sequence>MNRTTLSLIAGTTALVAVTGLAALTAPDGSADDAGGSAQRRPVERSSLLCPSPGPSDLAETTYTSFTPGSTGGTAKGSAELLPAADPSESGGGADDSSGGKDAGKDGSGDKTADGKGKGRSREKSTDGDKGGAAAGKPVLSGTQPGKPSSADASGADRPALLGSADGAMAPGWTVQQTTQVAAGDGRGLYGVACSAPDTDFWFPGASTADDRTDYVHLTNPDDSAAVADIELYGKGGAIKSDVGEGIQVGPHQSVRVLLSTLTDRPETNLTVHVGVRSGRVAAAMRVADAEAGGDWLPAAGSPERSLVMPGIPKDATAVRLVAFAPGDDDADLNVKLSSPTGSITPAGHETLHVKSGMTAAVDLGPVTRGEAGSLLLTPSDAEGRPVPVVAALRVVRGQGAHQESAFIPATAPVGERATAAGNHAKGTTLSLTAPDGPVQVRITSSAGTGGGSAVSRTYSVKARTTLAVQPPVPQGLKGTYAVTVEPVSGGPLYAARTLELPEDGIPMFTVQPLADDHGMVQVPKAEQDLSILQK</sequence>
<reference evidence="3" key="2">
    <citation type="submission" date="2020-09" db="EMBL/GenBank/DDBJ databases">
        <authorList>
            <person name="Sun Q."/>
            <person name="Ohkuma M."/>
        </authorList>
    </citation>
    <scope>NUCLEOTIDE SEQUENCE</scope>
    <source>
        <strain evidence="3">JCM 5069</strain>
    </source>
</reference>
<evidence type="ECO:0000313" key="4">
    <source>
        <dbReference type="Proteomes" id="UP000603708"/>
    </source>
</evidence>
<evidence type="ECO:0000256" key="1">
    <source>
        <dbReference type="SAM" id="MobiDB-lite"/>
    </source>
</evidence>
<protein>
    <recommendedName>
        <fullName evidence="5">Secreted protein</fullName>
    </recommendedName>
</protein>
<evidence type="ECO:0000313" key="3">
    <source>
        <dbReference type="EMBL" id="GHH79794.1"/>
    </source>
</evidence>
<keyword evidence="4" id="KW-1185">Reference proteome</keyword>
<dbReference type="Pfam" id="PF18986">
    <property type="entry name" value="DUF5719"/>
    <property type="match status" value="1"/>
</dbReference>
<feature type="chain" id="PRO_5039036209" description="Secreted protein" evidence="2">
    <location>
        <begin position="23"/>
        <end position="535"/>
    </location>
</feature>
<dbReference type="RefSeq" id="WP_189932738.1">
    <property type="nucleotide sequence ID" value="NZ_BNCD01000009.1"/>
</dbReference>
<proteinExistence type="predicted"/>
<feature type="region of interest" description="Disordered" evidence="1">
    <location>
        <begin position="26"/>
        <end position="168"/>
    </location>
</feature>
<keyword evidence="2" id="KW-0732">Signal</keyword>
<evidence type="ECO:0008006" key="5">
    <source>
        <dbReference type="Google" id="ProtNLM"/>
    </source>
</evidence>
<dbReference type="InterPro" id="IPR043777">
    <property type="entry name" value="DUF5719"/>
</dbReference>
<name>A0A919L1B4_9ACTN</name>
<dbReference type="AlphaFoldDB" id="A0A919L1B4"/>
<accession>A0A919L1B4</accession>
<gene>
    <name evidence="3" type="ORF">GCM10018793_33290</name>
</gene>
<organism evidence="3 4">
    <name type="scientific">Streptomyces sulfonofaciens</name>
    <dbReference type="NCBI Taxonomy" id="68272"/>
    <lineage>
        <taxon>Bacteria</taxon>
        <taxon>Bacillati</taxon>
        <taxon>Actinomycetota</taxon>
        <taxon>Actinomycetes</taxon>
        <taxon>Kitasatosporales</taxon>
        <taxon>Streptomycetaceae</taxon>
        <taxon>Streptomyces</taxon>
    </lineage>
</organism>
<feature type="signal peptide" evidence="2">
    <location>
        <begin position="1"/>
        <end position="22"/>
    </location>
</feature>
<feature type="compositionally biased region" description="Polar residues" evidence="1">
    <location>
        <begin position="59"/>
        <end position="69"/>
    </location>
</feature>
<comment type="caution">
    <text evidence="3">The sequence shown here is derived from an EMBL/GenBank/DDBJ whole genome shotgun (WGS) entry which is preliminary data.</text>
</comment>
<reference evidence="3" key="1">
    <citation type="journal article" date="2014" name="Int. J. Syst. Evol. Microbiol.">
        <title>Complete genome sequence of Corynebacterium casei LMG S-19264T (=DSM 44701T), isolated from a smear-ripened cheese.</title>
        <authorList>
            <consortium name="US DOE Joint Genome Institute (JGI-PGF)"/>
            <person name="Walter F."/>
            <person name="Albersmeier A."/>
            <person name="Kalinowski J."/>
            <person name="Ruckert C."/>
        </authorList>
    </citation>
    <scope>NUCLEOTIDE SEQUENCE</scope>
    <source>
        <strain evidence="3">JCM 5069</strain>
    </source>
</reference>
<evidence type="ECO:0000256" key="2">
    <source>
        <dbReference type="SAM" id="SignalP"/>
    </source>
</evidence>